<evidence type="ECO:0000256" key="2">
    <source>
        <dbReference type="ARBA" id="ARBA00022764"/>
    </source>
</evidence>
<proteinExistence type="predicted"/>
<dbReference type="EMBL" id="FMTP01000002">
    <property type="protein sequence ID" value="SCW53525.1"/>
    <property type="molecule type" value="Genomic_DNA"/>
</dbReference>
<dbReference type="Gene3D" id="3.40.190.10">
    <property type="entry name" value="Periplasmic binding protein-like II"/>
    <property type="match status" value="2"/>
</dbReference>
<gene>
    <name evidence="4" type="ORF">SAMN05660859_1483</name>
</gene>
<evidence type="ECO:0000256" key="1">
    <source>
        <dbReference type="ARBA" id="ARBA00022729"/>
    </source>
</evidence>
<dbReference type="InterPro" id="IPR006059">
    <property type="entry name" value="SBP"/>
</dbReference>
<feature type="signal peptide" evidence="3">
    <location>
        <begin position="1"/>
        <end position="28"/>
    </location>
</feature>
<dbReference type="Pfam" id="PF13416">
    <property type="entry name" value="SBP_bac_8"/>
    <property type="match status" value="1"/>
</dbReference>
<evidence type="ECO:0000256" key="3">
    <source>
        <dbReference type="SAM" id="SignalP"/>
    </source>
</evidence>
<organism evidence="4 5">
    <name type="scientific">Ancylobacter rudongensis</name>
    <dbReference type="NCBI Taxonomy" id="177413"/>
    <lineage>
        <taxon>Bacteria</taxon>
        <taxon>Pseudomonadati</taxon>
        <taxon>Pseudomonadota</taxon>
        <taxon>Alphaproteobacteria</taxon>
        <taxon>Hyphomicrobiales</taxon>
        <taxon>Xanthobacteraceae</taxon>
        <taxon>Ancylobacter</taxon>
    </lineage>
</organism>
<protein>
    <submittedName>
        <fullName evidence="4">Putative spermidine/putrescine transport system substrate-binding protein</fullName>
    </submittedName>
</protein>
<evidence type="ECO:0000313" key="4">
    <source>
        <dbReference type="EMBL" id="SCW53525.1"/>
    </source>
</evidence>
<keyword evidence="1 3" id="KW-0732">Signal</keyword>
<keyword evidence="2" id="KW-0574">Periplasm</keyword>
<dbReference type="PANTHER" id="PTHR30222:SF2">
    <property type="entry name" value="ABC TRANSPORTER SUBSTRATE-BINDING PROTEIN"/>
    <property type="match status" value="1"/>
</dbReference>
<feature type="chain" id="PRO_5011488659" evidence="3">
    <location>
        <begin position="29"/>
        <end position="351"/>
    </location>
</feature>
<dbReference type="SUPFAM" id="SSF53850">
    <property type="entry name" value="Periplasmic binding protein-like II"/>
    <property type="match status" value="1"/>
</dbReference>
<dbReference type="AlphaFoldDB" id="A0A1G4RA70"/>
<dbReference type="STRING" id="177413.SAMN05660859_1483"/>
<dbReference type="PANTHER" id="PTHR30222">
    <property type="entry name" value="SPERMIDINE/PUTRESCINE-BINDING PERIPLASMIC PROTEIN"/>
    <property type="match status" value="1"/>
</dbReference>
<sequence length="351" mass="37940">MKATSTLLRIGGAGLALGLMVAGGTASARDLTVVSWGGNYQDAQKKIYFEPFSKEIGKPVLDESWDGGIGVIAAKVKAGVPNWDVVQVETEELELGCADGFYEKIDWATLGGKDKFLPAAVSDCGVGAIVWSTMLSYDADRLKTPPTSWADFWDTTKFPGKRGFRRGPKYSLEFALMADGVKPEEVYKVLGTPEGVDRAFKKLDELKPNIVWWEAGAQPLSLLASGEVVMSTAYNGRLAGINKTEGKNFQGVWPGSIYAIDSWVILKDSPNAKEAMDFIAFASAPANQSKLPDYIAYGLPNKEAAAMVPPALQKDLPTTQANLTGAIALDGAFWVDNVEELTKRFNAWLAK</sequence>
<accession>A0A1G4RA70</accession>
<keyword evidence="5" id="KW-1185">Reference proteome</keyword>
<name>A0A1G4RA70_9HYPH</name>
<dbReference type="Proteomes" id="UP000198889">
    <property type="component" value="Unassembled WGS sequence"/>
</dbReference>
<reference evidence="5" key="1">
    <citation type="submission" date="2016-10" db="EMBL/GenBank/DDBJ databases">
        <authorList>
            <person name="Varghese N."/>
            <person name="Submissions S."/>
        </authorList>
    </citation>
    <scope>NUCLEOTIDE SEQUENCE [LARGE SCALE GENOMIC DNA]</scope>
    <source>
        <strain evidence="5">CGMCC 1.1761</strain>
    </source>
</reference>
<evidence type="ECO:0000313" key="5">
    <source>
        <dbReference type="Proteomes" id="UP000198889"/>
    </source>
</evidence>
<dbReference type="CDD" id="cd13589">
    <property type="entry name" value="PBP2_polyamine_RpCGA009"/>
    <property type="match status" value="1"/>
</dbReference>